<dbReference type="SUPFAM" id="SSF82866">
    <property type="entry name" value="Multidrug efflux transporter AcrB transmembrane domain"/>
    <property type="match status" value="2"/>
</dbReference>
<keyword evidence="1" id="KW-0812">Transmembrane</keyword>
<protein>
    <submittedName>
        <fullName evidence="2">FIG021862: membrane protein, exporter</fullName>
    </submittedName>
</protein>
<keyword evidence="1" id="KW-0472">Membrane</keyword>
<keyword evidence="1" id="KW-1133">Transmembrane helix</keyword>
<accession>A0A1W1C701</accession>
<reference evidence="2" key="1">
    <citation type="submission" date="2016-10" db="EMBL/GenBank/DDBJ databases">
        <authorList>
            <person name="de Groot N.N."/>
        </authorList>
    </citation>
    <scope>NUCLEOTIDE SEQUENCE</scope>
</reference>
<feature type="transmembrane region" description="Helical" evidence="1">
    <location>
        <begin position="286"/>
        <end position="305"/>
    </location>
</feature>
<sequence length="648" mass="74570">MGLSNNIFISKKGFNENSLNELYVIADELKKIPQITKISISLTPSKELKEYYKQNYYLLADFNNTKLSKEDIILKLQQEYDKLQNSVIYMPLDTNDPLGLFRLPLTPTQQYLQLKNYGYVLKARTDIDTASASEAKILYNKINTILAKHKETIAYAPFFFLVENSSYIRNDTQFIVTLATILLLILYFFMLKDYKLLFHTIIAIGSSVLSAILLSSLFFSKINILVLAFGISITTISIDYMFHYYFHGDFSSKKFIKQKRVFFGFITTFGVFVIFSFIDVKLFRELAFFSAVSLLSAYLLFSWAFSYLDIQPPFIEQSQITVKSFNPLYIILLSLLLLAYSYVNLKFDDNLRNLDYKNERLLSLSKRFREGLEQNRYQAVLISAQSKELLLQNYELLKEKHPDILGIGKLVLSNKRCEKKLQTLQQYDFEGIKKILQVESRKIGFHNAFKNSYANIKNIKCNMQLIDEMEFKIIKNRDRFYTMALLPKGQNLSKIEGVELLSLSDHITQDMQEAKKSIMLFIAFSIAFILLMLFMFSGSHIFYPLTYVLFPLSAVLFFITLFGKINIMHLFALIILIAISIDYGVYMDKTKTLLQTKLAIKYALLSTLAGFGTLIVSDTTALHSIGFVITIGVGAIFILIGLSKNENI</sequence>
<dbReference type="Gene3D" id="1.20.1640.10">
    <property type="entry name" value="Multidrug efflux transporter AcrB transmembrane domain"/>
    <property type="match status" value="1"/>
</dbReference>
<name>A0A1W1C701_9ZZZZ</name>
<evidence type="ECO:0000313" key="2">
    <source>
        <dbReference type="EMBL" id="SFV61502.1"/>
    </source>
</evidence>
<feature type="transmembrane region" description="Helical" evidence="1">
    <location>
        <begin position="567"/>
        <end position="586"/>
    </location>
</feature>
<evidence type="ECO:0000256" key="1">
    <source>
        <dbReference type="SAM" id="Phobius"/>
    </source>
</evidence>
<dbReference type="AlphaFoldDB" id="A0A1W1C701"/>
<feature type="transmembrane region" description="Helical" evidence="1">
    <location>
        <begin position="541"/>
        <end position="561"/>
    </location>
</feature>
<feature type="transmembrane region" description="Helical" evidence="1">
    <location>
        <begin position="224"/>
        <end position="242"/>
    </location>
</feature>
<feature type="transmembrane region" description="Helical" evidence="1">
    <location>
        <begin position="196"/>
        <end position="218"/>
    </location>
</feature>
<feature type="transmembrane region" description="Helical" evidence="1">
    <location>
        <begin position="262"/>
        <end position="280"/>
    </location>
</feature>
<organism evidence="2">
    <name type="scientific">hydrothermal vent metagenome</name>
    <dbReference type="NCBI Taxonomy" id="652676"/>
    <lineage>
        <taxon>unclassified sequences</taxon>
        <taxon>metagenomes</taxon>
        <taxon>ecological metagenomes</taxon>
    </lineage>
</organism>
<feature type="transmembrane region" description="Helical" evidence="1">
    <location>
        <begin position="518"/>
        <end position="536"/>
    </location>
</feature>
<feature type="transmembrane region" description="Helical" evidence="1">
    <location>
        <begin position="326"/>
        <end position="343"/>
    </location>
</feature>
<proteinExistence type="predicted"/>
<feature type="transmembrane region" description="Helical" evidence="1">
    <location>
        <begin position="172"/>
        <end position="189"/>
    </location>
</feature>
<feature type="transmembrane region" description="Helical" evidence="1">
    <location>
        <begin position="622"/>
        <end position="642"/>
    </location>
</feature>
<gene>
    <name evidence="2" type="ORF">MNB_SM-6-1413</name>
</gene>
<dbReference type="EMBL" id="FPHK01000053">
    <property type="protein sequence ID" value="SFV61502.1"/>
    <property type="molecule type" value="Genomic_DNA"/>
</dbReference>